<organism evidence="2 3">
    <name type="scientific">Sporosarcina quadrami</name>
    <dbReference type="NCBI Taxonomy" id="2762234"/>
    <lineage>
        <taxon>Bacteria</taxon>
        <taxon>Bacillati</taxon>
        <taxon>Bacillota</taxon>
        <taxon>Bacilli</taxon>
        <taxon>Bacillales</taxon>
        <taxon>Caryophanaceae</taxon>
        <taxon>Sporosarcina</taxon>
    </lineage>
</organism>
<reference evidence="2 3" key="1">
    <citation type="submission" date="2020-08" db="EMBL/GenBank/DDBJ databases">
        <title>A Genomic Blueprint of the Chicken Gut Microbiome.</title>
        <authorList>
            <person name="Gilroy R."/>
            <person name="Ravi A."/>
            <person name="Getino M."/>
            <person name="Pursley I."/>
            <person name="Horton D.L."/>
            <person name="Alikhan N.-F."/>
            <person name="Baker D."/>
            <person name="Gharbi K."/>
            <person name="Hall N."/>
            <person name="Watson M."/>
            <person name="Adriaenssens E.M."/>
            <person name="Foster-Nyarko E."/>
            <person name="Jarju S."/>
            <person name="Secka A."/>
            <person name="Antonio M."/>
            <person name="Oren A."/>
            <person name="Chaudhuri R."/>
            <person name="La Ragione R.M."/>
            <person name="Hildebrand F."/>
            <person name="Pallen M.J."/>
        </authorList>
    </citation>
    <scope>NUCLEOTIDE SEQUENCE [LARGE SCALE GENOMIC DNA]</scope>
    <source>
        <strain evidence="2 3">Sa2YVA2</strain>
    </source>
</reference>
<accession>A0ABR8U7A5</accession>
<feature type="transmembrane region" description="Helical" evidence="1">
    <location>
        <begin position="12"/>
        <end position="40"/>
    </location>
</feature>
<dbReference type="EMBL" id="JACSQN010000003">
    <property type="protein sequence ID" value="MBD7983913.1"/>
    <property type="molecule type" value="Genomic_DNA"/>
</dbReference>
<protein>
    <recommendedName>
        <fullName evidence="4">Aspartyl/asparaginyl-tRNA synthetase</fullName>
    </recommendedName>
</protein>
<comment type="caution">
    <text evidence="2">The sequence shown here is derived from an EMBL/GenBank/DDBJ whole genome shotgun (WGS) entry which is preliminary data.</text>
</comment>
<dbReference type="RefSeq" id="WP_191693600.1">
    <property type="nucleotide sequence ID" value="NZ_JACSQN010000003.1"/>
</dbReference>
<proteinExistence type="predicted"/>
<evidence type="ECO:0008006" key="4">
    <source>
        <dbReference type="Google" id="ProtNLM"/>
    </source>
</evidence>
<sequence length="82" mass="9250">MNQKKMFLSGIGLLAVIALVFVVLGKFDLAILAMMALFTLTNAMRAKSFKDQGHVRESTWMRYLSILFAVAFVVVFVLIFFV</sequence>
<keyword evidence="3" id="KW-1185">Reference proteome</keyword>
<keyword evidence="1" id="KW-0812">Transmembrane</keyword>
<name>A0ABR8U7A5_9BACL</name>
<gene>
    <name evidence="2" type="ORF">H9649_04905</name>
</gene>
<evidence type="ECO:0000313" key="2">
    <source>
        <dbReference type="EMBL" id="MBD7983913.1"/>
    </source>
</evidence>
<feature type="transmembrane region" description="Helical" evidence="1">
    <location>
        <begin position="60"/>
        <end position="81"/>
    </location>
</feature>
<dbReference type="Proteomes" id="UP000626786">
    <property type="component" value="Unassembled WGS sequence"/>
</dbReference>
<evidence type="ECO:0000313" key="3">
    <source>
        <dbReference type="Proteomes" id="UP000626786"/>
    </source>
</evidence>
<keyword evidence="1" id="KW-1133">Transmembrane helix</keyword>
<evidence type="ECO:0000256" key="1">
    <source>
        <dbReference type="SAM" id="Phobius"/>
    </source>
</evidence>
<keyword evidence="1" id="KW-0472">Membrane</keyword>